<dbReference type="PANTHER" id="PTHR14326:SF44">
    <property type="entry name" value="TARGETING PROTEIN FOR XKLP2"/>
    <property type="match status" value="1"/>
</dbReference>
<feature type="region of interest" description="Disordered" evidence="7">
    <location>
        <begin position="315"/>
        <end position="334"/>
    </location>
</feature>
<organism evidence="10 11">
    <name type="scientific">Stylonychia lemnae</name>
    <name type="common">Ciliate</name>
    <dbReference type="NCBI Taxonomy" id="5949"/>
    <lineage>
        <taxon>Eukaryota</taxon>
        <taxon>Sar</taxon>
        <taxon>Alveolata</taxon>
        <taxon>Ciliophora</taxon>
        <taxon>Intramacronucleata</taxon>
        <taxon>Spirotrichea</taxon>
        <taxon>Stichotrichia</taxon>
        <taxon>Sporadotrichida</taxon>
        <taxon>Oxytrichidae</taxon>
        <taxon>Stylonychinae</taxon>
        <taxon>Stylonychia</taxon>
    </lineage>
</organism>
<dbReference type="InParanoid" id="A0A078AP39"/>
<proteinExistence type="inferred from homology"/>
<keyword evidence="5" id="KW-0206">Cytoskeleton</keyword>
<feature type="region of interest" description="Disordered" evidence="7">
    <location>
        <begin position="33"/>
        <end position="74"/>
    </location>
</feature>
<feature type="compositionally biased region" description="Basic and acidic residues" evidence="7">
    <location>
        <begin position="33"/>
        <end position="42"/>
    </location>
</feature>
<evidence type="ECO:0000256" key="1">
    <source>
        <dbReference type="ARBA" id="ARBA00004123"/>
    </source>
</evidence>
<dbReference type="AlphaFoldDB" id="A0A078AP39"/>
<feature type="region of interest" description="Disordered" evidence="7">
    <location>
        <begin position="100"/>
        <end position="120"/>
    </location>
</feature>
<dbReference type="InterPro" id="IPR009675">
    <property type="entry name" value="TPX2_fam"/>
</dbReference>
<protein>
    <submittedName>
        <fullName evidence="10">Targeting protein for xklp2</fullName>
    </submittedName>
</protein>
<evidence type="ECO:0000256" key="2">
    <source>
        <dbReference type="ARBA" id="ARBA00004186"/>
    </source>
</evidence>
<evidence type="ECO:0000256" key="7">
    <source>
        <dbReference type="SAM" id="MobiDB-lite"/>
    </source>
</evidence>
<feature type="compositionally biased region" description="Basic and acidic residues" evidence="7">
    <location>
        <begin position="158"/>
        <end position="170"/>
    </location>
</feature>
<feature type="region of interest" description="Disordered" evidence="7">
    <location>
        <begin position="366"/>
        <end position="397"/>
    </location>
</feature>
<evidence type="ECO:0000256" key="5">
    <source>
        <dbReference type="ARBA" id="ARBA00023212"/>
    </source>
</evidence>
<sequence>MPNEMLTENFSETQKPKCTDEIILENANQEKKALMKQREKQQKLYKKILKTQSGKTQDSQSHAGESGQKKKSSYVTALLEKSKQILAQSDNKEELLQSARKILQSRDKPKKKKRTLTVSNPFELRTQKRVRLDIDESANVEPQQEYEPLWAQIKKSFRLRDSEAKPDQKTSKTLLTKPRSPTLQTLERMKLKGDFQIASADKIYERSQRSDFKAKPFNKKAFENPFIPKIEKKEQITFSEFNLSKSNTKLGNKTLIEYQNNKENTSQNIFRAKSLDKKLFEKNDDKSPKTDMKPRRLTEFSPFNFKTDERISFRKQHENEESLNSKDNNSTNFKAREMPKYKFFEVKHDIKKQITFQEFQLATQKRLSSKKRSNSNEEKDQQQQFHALPMPDFSNLKPKTCLKKQTQQSQLEIKPFDFQTDARGREKQLKFQQFVEHEKKQAVDQAHFKAREFKIRFSDAVSDNSRKSKQNPTPRIIQQEFKLQSQLRSRSRDEFNRKIREKEAEQLAQEAAIKDQKQKEIEDQIRKVREMAVFKATPIRKYKPIDGSKVTEKALTIPQMPKLSTHERAMLKDDVVMKD</sequence>
<dbReference type="InterPro" id="IPR027329">
    <property type="entry name" value="TPX2_C"/>
</dbReference>
<dbReference type="Pfam" id="PF06886">
    <property type="entry name" value="TPX2"/>
    <property type="match status" value="1"/>
</dbReference>
<dbReference type="GO" id="GO:0005874">
    <property type="term" value="C:microtubule"/>
    <property type="evidence" value="ECO:0007669"/>
    <property type="project" value="InterPro"/>
</dbReference>
<feature type="compositionally biased region" description="Basic and acidic residues" evidence="7">
    <location>
        <begin position="315"/>
        <end position="324"/>
    </location>
</feature>
<dbReference type="EMBL" id="CCKQ01012521">
    <property type="protein sequence ID" value="CDW84145.1"/>
    <property type="molecule type" value="Genomic_DNA"/>
</dbReference>
<dbReference type="OrthoDB" id="1684416at2759"/>
<evidence type="ECO:0000259" key="8">
    <source>
        <dbReference type="Pfam" id="PF06886"/>
    </source>
</evidence>
<feature type="region of interest" description="Disordered" evidence="7">
    <location>
        <begin position="158"/>
        <end position="182"/>
    </location>
</feature>
<evidence type="ECO:0000259" key="9">
    <source>
        <dbReference type="Pfam" id="PF12214"/>
    </source>
</evidence>
<evidence type="ECO:0000256" key="6">
    <source>
        <dbReference type="ARBA" id="ARBA00023242"/>
    </source>
</evidence>
<feature type="compositionally biased region" description="Polar residues" evidence="7">
    <location>
        <begin position="50"/>
        <end position="63"/>
    </location>
</feature>
<comment type="similarity">
    <text evidence="3">Belongs to the TPX2 family.</text>
</comment>
<dbReference type="GO" id="GO:0005819">
    <property type="term" value="C:spindle"/>
    <property type="evidence" value="ECO:0007669"/>
    <property type="project" value="UniProtKB-SubCell"/>
</dbReference>
<feature type="domain" description="TPX2 C-terminal" evidence="8">
    <location>
        <begin position="481"/>
        <end position="546"/>
    </location>
</feature>
<feature type="compositionally biased region" description="Polar residues" evidence="7">
    <location>
        <begin position="171"/>
        <end position="182"/>
    </location>
</feature>
<dbReference type="Pfam" id="PF12214">
    <property type="entry name" value="TPX2_importin"/>
    <property type="match status" value="1"/>
</dbReference>
<gene>
    <name evidence="10" type="primary">Contig17064.g18179</name>
    <name evidence="10" type="ORF">STYLEM_13202</name>
</gene>
<feature type="domain" description="TPX2 central" evidence="9">
    <location>
        <begin position="175"/>
        <end position="285"/>
    </location>
</feature>
<accession>A0A078AP39</accession>
<dbReference type="GO" id="GO:0060236">
    <property type="term" value="P:regulation of mitotic spindle organization"/>
    <property type="evidence" value="ECO:0007669"/>
    <property type="project" value="InterPro"/>
</dbReference>
<evidence type="ECO:0000256" key="4">
    <source>
        <dbReference type="ARBA" id="ARBA00022490"/>
    </source>
</evidence>
<dbReference type="PANTHER" id="PTHR14326">
    <property type="entry name" value="TARGETING PROTEIN FOR XKLP2"/>
    <property type="match status" value="1"/>
</dbReference>
<dbReference type="Proteomes" id="UP000039865">
    <property type="component" value="Unassembled WGS sequence"/>
</dbReference>
<dbReference type="OMA" id="NADEWFN"/>
<evidence type="ECO:0000313" key="10">
    <source>
        <dbReference type="EMBL" id="CDW84145.1"/>
    </source>
</evidence>
<comment type="subcellular location">
    <subcellularLocation>
        <location evidence="2">Cytoplasm</location>
        <location evidence="2">Cytoskeleton</location>
        <location evidence="2">Spindle</location>
    </subcellularLocation>
    <subcellularLocation>
        <location evidence="1">Nucleus</location>
    </subcellularLocation>
</comment>
<keyword evidence="4" id="KW-0963">Cytoplasm</keyword>
<evidence type="ECO:0000313" key="11">
    <source>
        <dbReference type="Proteomes" id="UP000039865"/>
    </source>
</evidence>
<name>A0A078AP39_STYLE</name>
<dbReference type="GO" id="GO:0005634">
    <property type="term" value="C:nucleus"/>
    <property type="evidence" value="ECO:0007669"/>
    <property type="project" value="UniProtKB-SubCell"/>
</dbReference>
<reference evidence="10 11" key="1">
    <citation type="submission" date="2014-06" db="EMBL/GenBank/DDBJ databases">
        <authorList>
            <person name="Swart Estienne"/>
        </authorList>
    </citation>
    <scope>NUCLEOTIDE SEQUENCE [LARGE SCALE GENOMIC DNA]</scope>
    <source>
        <strain evidence="10 11">130c</strain>
    </source>
</reference>
<keyword evidence="6" id="KW-0539">Nucleus</keyword>
<dbReference type="InterPro" id="IPR027330">
    <property type="entry name" value="TPX2_central_dom"/>
</dbReference>
<evidence type="ECO:0000256" key="3">
    <source>
        <dbReference type="ARBA" id="ARBA00005885"/>
    </source>
</evidence>
<keyword evidence="11" id="KW-1185">Reference proteome</keyword>